<dbReference type="SUPFAM" id="SSF53756">
    <property type="entry name" value="UDP-Glycosyltransferase/glycogen phosphorylase"/>
    <property type="match status" value="1"/>
</dbReference>
<evidence type="ECO:0000313" key="4">
    <source>
        <dbReference type="Proteomes" id="UP000007886"/>
    </source>
</evidence>
<reference evidence="3 4" key="1">
    <citation type="journal article" date="2012" name="Microbes Environ.">
        <title>Complete genome sequence of Bradyrhizobium sp. S23321: insights into symbiosis evolution in soil oligotrophs.</title>
        <authorList>
            <person name="Okubo T."/>
            <person name="Tsukui T."/>
            <person name="Maita H."/>
            <person name="Okamoto S."/>
            <person name="Oshima K."/>
            <person name="Fujisawa T."/>
            <person name="Saito A."/>
            <person name="Futamata H."/>
            <person name="Hattori R."/>
            <person name="Shimomura Y."/>
            <person name="Haruta S."/>
            <person name="Morimoto S."/>
            <person name="Wang Y."/>
            <person name="Sakai Y."/>
            <person name="Hattori M."/>
            <person name="Aizawa S."/>
            <person name="Nagashima K.V.P."/>
            <person name="Masuda S."/>
            <person name="Hattori T."/>
            <person name="Yamashita A."/>
            <person name="Bao Z."/>
            <person name="Hayatsu M."/>
            <person name="Kajiya-Kanegae H."/>
            <person name="Yoshinaga I."/>
            <person name="Sakamoto K."/>
            <person name="Toyota K."/>
            <person name="Nakao M."/>
            <person name="Kohara M."/>
            <person name="Anda M."/>
            <person name="Niwa R."/>
            <person name="Jung-Hwan P."/>
            <person name="Sameshima-Saito R."/>
            <person name="Tokuda S."/>
            <person name="Yamamoto S."/>
            <person name="Yamamoto S."/>
            <person name="Yokoyama T."/>
            <person name="Akutsu T."/>
            <person name="Nakamura Y."/>
            <person name="Nakahira-Yanaka Y."/>
            <person name="Takada Hoshino Y."/>
            <person name="Hirakawa H."/>
            <person name="Mitsui H."/>
            <person name="Terasawa K."/>
            <person name="Itakura M."/>
            <person name="Sato S."/>
            <person name="Ikeda-Ohtsubo W."/>
            <person name="Sakakura N."/>
            <person name="Kaminuma E."/>
            <person name="Minamisawa K."/>
        </authorList>
    </citation>
    <scope>NUCLEOTIDE SEQUENCE [LARGE SCALE GENOMIC DNA]</scope>
    <source>
        <strain evidence="3 4">S23321</strain>
    </source>
</reference>
<accession>A0AAI8MIK5</accession>
<feature type="domain" description="Glycosyltransferase subfamily 4-like N-terminal" evidence="2">
    <location>
        <begin position="16"/>
        <end position="194"/>
    </location>
</feature>
<dbReference type="RefSeq" id="WP_015688112.1">
    <property type="nucleotide sequence ID" value="NC_017082.1"/>
</dbReference>
<dbReference type="Gene3D" id="3.40.50.2000">
    <property type="entry name" value="Glycogen Phosphorylase B"/>
    <property type="match status" value="2"/>
</dbReference>
<dbReference type="CDD" id="cd03823">
    <property type="entry name" value="GT4_ExpE7-like"/>
    <property type="match status" value="1"/>
</dbReference>
<dbReference type="PANTHER" id="PTHR12526">
    <property type="entry name" value="GLYCOSYLTRANSFERASE"/>
    <property type="match status" value="1"/>
</dbReference>
<dbReference type="EMBL" id="AP012279">
    <property type="protein sequence ID" value="BAL78840.1"/>
    <property type="molecule type" value="Genomic_DNA"/>
</dbReference>
<dbReference type="InterPro" id="IPR028098">
    <property type="entry name" value="Glyco_trans_4-like_N"/>
</dbReference>
<dbReference type="GO" id="GO:0016757">
    <property type="term" value="F:glycosyltransferase activity"/>
    <property type="evidence" value="ECO:0007669"/>
    <property type="project" value="InterPro"/>
</dbReference>
<keyword evidence="3" id="KW-0808">Transferase</keyword>
<dbReference type="AlphaFoldDB" id="A0AAI8MIK5"/>
<evidence type="ECO:0000259" key="2">
    <source>
        <dbReference type="Pfam" id="PF13579"/>
    </source>
</evidence>
<proteinExistence type="predicted"/>
<dbReference type="Pfam" id="PF00534">
    <property type="entry name" value="Glycos_transf_1"/>
    <property type="match status" value="1"/>
</dbReference>
<dbReference type="Proteomes" id="UP000007886">
    <property type="component" value="Chromosome"/>
</dbReference>
<dbReference type="KEGG" id="brs:S23_56480"/>
<protein>
    <submittedName>
        <fullName evidence="3">Probable glycosyl transferase</fullName>
    </submittedName>
</protein>
<gene>
    <name evidence="3" type="ORF">S23_56480</name>
</gene>
<dbReference type="Pfam" id="PF13579">
    <property type="entry name" value="Glyco_trans_4_4"/>
    <property type="match status" value="1"/>
</dbReference>
<organism evidence="3 4">
    <name type="scientific">Bradyrhizobium cosmicum</name>
    <dbReference type="NCBI Taxonomy" id="1404864"/>
    <lineage>
        <taxon>Bacteria</taxon>
        <taxon>Pseudomonadati</taxon>
        <taxon>Pseudomonadota</taxon>
        <taxon>Alphaproteobacteria</taxon>
        <taxon>Hyphomicrobiales</taxon>
        <taxon>Nitrobacteraceae</taxon>
        <taxon>Bradyrhizobium</taxon>
    </lineage>
</organism>
<evidence type="ECO:0000259" key="1">
    <source>
        <dbReference type="Pfam" id="PF00534"/>
    </source>
</evidence>
<sequence length="400" mass="44848">MKILIVNTLYPPEIIGGAEVSVSLLAEALAQRGEKVAVVCLQDGRTQSVDERNGVRVYRLPLDNDYWPFGRDEKPSSMQRLKWHLRDTWNRKAAERFAEVLDIEKPDVVHTNNLAGFSVSLWSEAKRRNIRIVHTLRDYSLICKRSTLFRAGATCMRRCTACATMTAPYRRASRMVDAVTSNSQFVLDRHLAPGYFTDIPRRVVYNIADTTNLGAIPGPACDDVVFGFIGRIEPEKGIDVVLKAAELLPDAGWQLKIAGRGLEAYVRDLKATSRYDRVQWLGFAKSADFYAAVDVCLISSVWPEPLPRTLIEAIGAGKATICSTAGGIPEISEFSNIVGKYEPHDHRRLAELMQETIRQADRWKKNSPPRPDFATKFTPETITRQILEMYTGTAEASSQE</sequence>
<evidence type="ECO:0000313" key="3">
    <source>
        <dbReference type="EMBL" id="BAL78840.1"/>
    </source>
</evidence>
<dbReference type="InterPro" id="IPR001296">
    <property type="entry name" value="Glyco_trans_1"/>
</dbReference>
<feature type="domain" description="Glycosyl transferase family 1" evidence="1">
    <location>
        <begin position="222"/>
        <end position="359"/>
    </location>
</feature>
<name>A0AAI8MIK5_9BRAD</name>
<dbReference type="PANTHER" id="PTHR12526:SF630">
    <property type="entry name" value="GLYCOSYLTRANSFERASE"/>
    <property type="match status" value="1"/>
</dbReference>
<keyword evidence="4" id="KW-1185">Reference proteome</keyword>